<keyword evidence="3" id="KW-1185">Reference proteome</keyword>
<evidence type="ECO:0000313" key="3">
    <source>
        <dbReference type="Proteomes" id="UP000298061"/>
    </source>
</evidence>
<dbReference type="OrthoDB" id="10635402at2759"/>
<dbReference type="Proteomes" id="UP000298061">
    <property type="component" value="Unassembled WGS sequence"/>
</dbReference>
<organism evidence="2 3">
    <name type="scientific">Hericium alpestre</name>
    <dbReference type="NCBI Taxonomy" id="135208"/>
    <lineage>
        <taxon>Eukaryota</taxon>
        <taxon>Fungi</taxon>
        <taxon>Dikarya</taxon>
        <taxon>Basidiomycota</taxon>
        <taxon>Agaricomycotina</taxon>
        <taxon>Agaricomycetes</taxon>
        <taxon>Russulales</taxon>
        <taxon>Hericiaceae</taxon>
        <taxon>Hericium</taxon>
    </lineage>
</organism>
<feature type="region of interest" description="Disordered" evidence="1">
    <location>
        <begin position="1"/>
        <end position="32"/>
    </location>
</feature>
<reference evidence="2 3" key="1">
    <citation type="submission" date="2019-02" db="EMBL/GenBank/DDBJ databases">
        <title>Genome sequencing of the rare red list fungi Hericium alpestre (H. flagellum).</title>
        <authorList>
            <person name="Buettner E."/>
            <person name="Kellner H."/>
        </authorList>
    </citation>
    <scope>NUCLEOTIDE SEQUENCE [LARGE SCALE GENOMIC DNA]</scope>
    <source>
        <strain evidence="2 3">DSM 108284</strain>
    </source>
</reference>
<feature type="compositionally biased region" description="Polar residues" evidence="1">
    <location>
        <begin position="1"/>
        <end position="19"/>
    </location>
</feature>
<comment type="caution">
    <text evidence="2">The sequence shown here is derived from an EMBL/GenBank/DDBJ whole genome shotgun (WGS) entry which is preliminary data.</text>
</comment>
<proteinExistence type="predicted"/>
<protein>
    <submittedName>
        <fullName evidence="2">Uncharacterized protein</fullName>
    </submittedName>
</protein>
<evidence type="ECO:0000313" key="2">
    <source>
        <dbReference type="EMBL" id="TFY73608.1"/>
    </source>
</evidence>
<name>A0A4Y9ZIQ7_9AGAM</name>
<feature type="region of interest" description="Disordered" evidence="1">
    <location>
        <begin position="112"/>
        <end position="212"/>
    </location>
</feature>
<sequence>MSLAFNTNTKPSAKASTSRGVKKTATAAPRPAFTVYRDKPAPENAKYALAAKRRVPPVNENVKPFQPGEDGRYSPTLFTKRGLRSARASIEFGHMHNIPATEFPPAKMMLTPVAKKPKTRRSLNPRTPGDDFDVDMMDIEGMSPDSTFSSWGSARKSVMSTPPKHRSGESSQPPSSPLEWKGIGEPSPLSPVGAFMNVDSGPSPNMFDDEEN</sequence>
<dbReference type="AlphaFoldDB" id="A0A4Y9ZIQ7"/>
<accession>A0A4Y9ZIQ7</accession>
<evidence type="ECO:0000256" key="1">
    <source>
        <dbReference type="SAM" id="MobiDB-lite"/>
    </source>
</evidence>
<dbReference type="EMBL" id="SFCI01002702">
    <property type="protein sequence ID" value="TFY73608.1"/>
    <property type="molecule type" value="Genomic_DNA"/>
</dbReference>
<gene>
    <name evidence="2" type="ORF">EWM64_g10405</name>
</gene>